<organism evidence="1 2">
    <name type="scientific">Catharanthus roseus</name>
    <name type="common">Madagascar periwinkle</name>
    <name type="synonym">Vinca rosea</name>
    <dbReference type="NCBI Taxonomy" id="4058"/>
    <lineage>
        <taxon>Eukaryota</taxon>
        <taxon>Viridiplantae</taxon>
        <taxon>Streptophyta</taxon>
        <taxon>Embryophyta</taxon>
        <taxon>Tracheophyta</taxon>
        <taxon>Spermatophyta</taxon>
        <taxon>Magnoliopsida</taxon>
        <taxon>eudicotyledons</taxon>
        <taxon>Gunneridae</taxon>
        <taxon>Pentapetalae</taxon>
        <taxon>asterids</taxon>
        <taxon>lamiids</taxon>
        <taxon>Gentianales</taxon>
        <taxon>Apocynaceae</taxon>
        <taxon>Rauvolfioideae</taxon>
        <taxon>Vinceae</taxon>
        <taxon>Catharanthinae</taxon>
        <taxon>Catharanthus</taxon>
    </lineage>
</organism>
<proteinExistence type="predicted"/>
<gene>
    <name evidence="1" type="ORF">M9H77_14755</name>
</gene>
<dbReference type="EMBL" id="CM044703">
    <property type="protein sequence ID" value="KAI5674391.1"/>
    <property type="molecule type" value="Genomic_DNA"/>
</dbReference>
<protein>
    <submittedName>
        <fullName evidence="1">Uncharacterized protein</fullName>
    </submittedName>
</protein>
<accession>A0ACC0BP10</accession>
<sequence>MSSSASSSTPSSLTGGGKLTPNLDQRSTKLLNLTVLQRVDPFIEEILITAAHVTLYEFNIDLNQWSRKDVEGSLFVVKRNAQPRFQFIVMNRRNTENLVEDLIGDFEYEVQVPYLLYRNSTQEVNGIWFYNSLECDEVANLFSRLLSAYSKVAPKSTPSKSEFEELEAMPISAVIEGPLEPSVTPAASTVRPDDSFMNFFNMPRSTGHSSSNNVNSGQFYHNIAPTAPSSHVYNATPSHTPSQQVPSFPVTSPSVPSSTLTAGSNQNNSNRISDLVKPSSFYAPPSSSSSSLLTPPPVTSSGGSTSALRTLMNLPSSHGTPMLQPFPPPTPPLSLTANPGPNADFGALRKEKVRDAFLMLVQDNQFIEMVHNALMKVHHQS</sequence>
<name>A0ACC0BP10_CATRO</name>
<comment type="caution">
    <text evidence="1">The sequence shown here is derived from an EMBL/GenBank/DDBJ whole genome shotgun (WGS) entry which is preliminary data.</text>
</comment>
<dbReference type="Proteomes" id="UP001060085">
    <property type="component" value="Linkage Group LG03"/>
</dbReference>
<evidence type="ECO:0000313" key="2">
    <source>
        <dbReference type="Proteomes" id="UP001060085"/>
    </source>
</evidence>
<reference evidence="2" key="1">
    <citation type="journal article" date="2023" name="Nat. Plants">
        <title>Single-cell RNA sequencing provides a high-resolution roadmap for understanding the multicellular compartmentation of specialized metabolism.</title>
        <authorList>
            <person name="Sun S."/>
            <person name="Shen X."/>
            <person name="Li Y."/>
            <person name="Li Y."/>
            <person name="Wang S."/>
            <person name="Li R."/>
            <person name="Zhang H."/>
            <person name="Shen G."/>
            <person name="Guo B."/>
            <person name="Wei J."/>
            <person name="Xu J."/>
            <person name="St-Pierre B."/>
            <person name="Chen S."/>
            <person name="Sun C."/>
        </authorList>
    </citation>
    <scope>NUCLEOTIDE SEQUENCE [LARGE SCALE GENOMIC DNA]</scope>
</reference>
<evidence type="ECO:0000313" key="1">
    <source>
        <dbReference type="EMBL" id="KAI5674391.1"/>
    </source>
</evidence>
<keyword evidence="2" id="KW-1185">Reference proteome</keyword>